<evidence type="ECO:0000313" key="3">
    <source>
        <dbReference type="Proteomes" id="UP001157974"/>
    </source>
</evidence>
<evidence type="ECO:0000313" key="2">
    <source>
        <dbReference type="EMBL" id="KAJ8907328.1"/>
    </source>
</evidence>
<dbReference type="AlphaFoldDB" id="A0AAV8V1N5"/>
<sequence length="111" mass="12356">MVGTTLEREAYRKRVGSTQSVRGLIEWTLSENPDLRTRDLTTDIMNYDEMSGTAEKVSDQLSQLEGTTKVPAEAGKQDPSKLNVRPATRRTRPQGLPEKGDLSEFSSRKGT</sequence>
<reference evidence="2 3" key="1">
    <citation type="journal article" date="2023" name="Nat. Commun.">
        <title>Origin of minicircular mitochondrial genomes in red algae.</title>
        <authorList>
            <person name="Lee Y."/>
            <person name="Cho C.H."/>
            <person name="Lee Y.M."/>
            <person name="Park S.I."/>
            <person name="Yang J.H."/>
            <person name="West J.A."/>
            <person name="Bhattacharya D."/>
            <person name="Yoon H.S."/>
        </authorList>
    </citation>
    <scope>NUCLEOTIDE SEQUENCE [LARGE SCALE GENOMIC DNA]</scope>
    <source>
        <strain evidence="2 3">CCMP1338</strain>
        <tissue evidence="2">Whole cell</tissue>
    </source>
</reference>
<dbReference type="EMBL" id="JAMWBK010000002">
    <property type="protein sequence ID" value="KAJ8907328.1"/>
    <property type="molecule type" value="Genomic_DNA"/>
</dbReference>
<dbReference type="Proteomes" id="UP001157974">
    <property type="component" value="Unassembled WGS sequence"/>
</dbReference>
<keyword evidence="3" id="KW-1185">Reference proteome</keyword>
<accession>A0AAV8V1N5</accession>
<organism evidence="2 3">
    <name type="scientific">Rhodosorus marinus</name>
    <dbReference type="NCBI Taxonomy" id="101924"/>
    <lineage>
        <taxon>Eukaryota</taxon>
        <taxon>Rhodophyta</taxon>
        <taxon>Stylonematophyceae</taxon>
        <taxon>Stylonematales</taxon>
        <taxon>Stylonemataceae</taxon>
        <taxon>Rhodosorus</taxon>
    </lineage>
</organism>
<gene>
    <name evidence="2" type="ORF">NDN08_007442</name>
</gene>
<proteinExistence type="predicted"/>
<name>A0AAV8V1N5_9RHOD</name>
<feature type="region of interest" description="Disordered" evidence="1">
    <location>
        <begin position="54"/>
        <end position="111"/>
    </location>
</feature>
<evidence type="ECO:0000256" key="1">
    <source>
        <dbReference type="SAM" id="MobiDB-lite"/>
    </source>
</evidence>
<comment type="caution">
    <text evidence="2">The sequence shown here is derived from an EMBL/GenBank/DDBJ whole genome shotgun (WGS) entry which is preliminary data.</text>
</comment>
<protein>
    <submittedName>
        <fullName evidence="2">Uncharacterized protein</fullName>
    </submittedName>
</protein>